<name>A0A484BIN7_DRONA</name>
<organism evidence="1 2">
    <name type="scientific">Drosophila navojoa</name>
    <name type="common">Fruit fly</name>
    <dbReference type="NCBI Taxonomy" id="7232"/>
    <lineage>
        <taxon>Eukaryota</taxon>
        <taxon>Metazoa</taxon>
        <taxon>Ecdysozoa</taxon>
        <taxon>Arthropoda</taxon>
        <taxon>Hexapoda</taxon>
        <taxon>Insecta</taxon>
        <taxon>Pterygota</taxon>
        <taxon>Neoptera</taxon>
        <taxon>Endopterygota</taxon>
        <taxon>Diptera</taxon>
        <taxon>Brachycera</taxon>
        <taxon>Muscomorpha</taxon>
        <taxon>Ephydroidea</taxon>
        <taxon>Drosophilidae</taxon>
        <taxon>Drosophila</taxon>
    </lineage>
</organism>
<reference evidence="1 2" key="1">
    <citation type="journal article" date="2019" name="J. Hered.">
        <title>An Improved Genome Assembly for Drosophila navojoa, the Basal Species in the mojavensis Cluster.</title>
        <authorList>
            <person name="Vanderlinde T."/>
            <person name="Dupim E.G."/>
            <person name="Nazario-Yepiz N.O."/>
            <person name="Carvalho A.B."/>
        </authorList>
    </citation>
    <scope>NUCLEOTIDE SEQUENCE [LARGE SCALE GENOMIC DNA]</scope>
    <source>
        <strain evidence="1">Navoj_Jal97</strain>
        <tissue evidence="1">Whole organism</tissue>
    </source>
</reference>
<dbReference type="EMBL" id="LSRL02000031">
    <property type="protein sequence ID" value="TDG48598.1"/>
    <property type="molecule type" value="Genomic_DNA"/>
</dbReference>
<proteinExistence type="predicted"/>
<sequence length="100" mass="11081">MQLVPLRFESNPKQYTNSESPSRCCAQPLSAAFSAIIATIMRSSRPPRLQFARVPPVSHSTVSQICVQQWSELEFELDRWQLIDRAASATAACGVGECQP</sequence>
<keyword evidence="2" id="KW-1185">Reference proteome</keyword>
<evidence type="ECO:0000313" key="2">
    <source>
        <dbReference type="Proteomes" id="UP000295192"/>
    </source>
</evidence>
<dbReference type="Proteomes" id="UP000295192">
    <property type="component" value="Unassembled WGS sequence"/>
</dbReference>
<evidence type="ECO:0000313" key="1">
    <source>
        <dbReference type="EMBL" id="TDG48598.1"/>
    </source>
</evidence>
<gene>
    <name evidence="1" type="ORF">AWZ03_004927</name>
</gene>
<protein>
    <submittedName>
        <fullName evidence="1">Uncharacterized protein</fullName>
    </submittedName>
</protein>
<accession>A0A484BIN7</accession>
<dbReference type="AlphaFoldDB" id="A0A484BIN7"/>
<comment type="caution">
    <text evidence="1">The sequence shown here is derived from an EMBL/GenBank/DDBJ whole genome shotgun (WGS) entry which is preliminary data.</text>
</comment>